<dbReference type="OrthoDB" id="3511799at2"/>
<accession>A0A543NMS8</accession>
<dbReference type="EMBL" id="VFQC01000001">
    <property type="protein sequence ID" value="TQN33130.1"/>
    <property type="molecule type" value="Genomic_DNA"/>
</dbReference>
<protein>
    <submittedName>
        <fullName evidence="1">Histidinol phosphate phosphatase hisN-like protein</fullName>
    </submittedName>
</protein>
<proteinExistence type="predicted"/>
<comment type="caution">
    <text evidence="1">The sequence shown here is derived from an EMBL/GenBank/DDBJ whole genome shotgun (WGS) entry which is preliminary data.</text>
</comment>
<keyword evidence="2" id="KW-1185">Reference proteome</keyword>
<gene>
    <name evidence="1" type="ORF">FHX37_3129</name>
</gene>
<dbReference type="InterPro" id="IPR031423">
    <property type="entry name" value="Phosphatase_SCO2771"/>
</dbReference>
<dbReference type="Pfam" id="PF15698">
    <property type="entry name" value="Phosphatase"/>
    <property type="match status" value="1"/>
</dbReference>
<dbReference type="Proteomes" id="UP000317422">
    <property type="component" value="Unassembled WGS sequence"/>
</dbReference>
<sequence length="275" mass="30135">MTPPSRAELIHHLVRTGIAGHVDTPRQGNLRHYQRLCDRNPYYELGLTLSHEWTFPEVLALMAKRCGVMSDENHVWGVDTIDPERTVDALESLADRMARAAARGERVMLATGHPGNLHGTLAEWGRVLRAHGCSLVTAAGGYSYEISTEHPPYRRTLAWSDSVGVVVDDDGDPRHSHHPFAMEAALEELTSRGRPWPQLVIADHGFAGAAGEAGVPTIGFADCNDPALFLGEHEGKLHTAVPLDDGFHTEDYEPLSAYVLHRAGLTDGTARQQHP</sequence>
<name>A0A543NMS8_9ACTN</name>
<reference evidence="1 2" key="1">
    <citation type="submission" date="2019-06" db="EMBL/GenBank/DDBJ databases">
        <title>Sequencing the genomes of 1000 actinobacteria strains.</title>
        <authorList>
            <person name="Klenk H.-P."/>
        </authorList>
    </citation>
    <scope>NUCLEOTIDE SEQUENCE [LARGE SCALE GENOMIC DNA]</scope>
    <source>
        <strain evidence="1 2">DSM 45015</strain>
    </source>
</reference>
<dbReference type="RefSeq" id="WP_141924539.1">
    <property type="nucleotide sequence ID" value="NZ_VFQC01000001.1"/>
</dbReference>
<evidence type="ECO:0000313" key="2">
    <source>
        <dbReference type="Proteomes" id="UP000317422"/>
    </source>
</evidence>
<evidence type="ECO:0000313" key="1">
    <source>
        <dbReference type="EMBL" id="TQN33130.1"/>
    </source>
</evidence>
<dbReference type="AlphaFoldDB" id="A0A543NMS8"/>
<organism evidence="1 2">
    <name type="scientific">Haloactinospora alba</name>
    <dbReference type="NCBI Taxonomy" id="405555"/>
    <lineage>
        <taxon>Bacteria</taxon>
        <taxon>Bacillati</taxon>
        <taxon>Actinomycetota</taxon>
        <taxon>Actinomycetes</taxon>
        <taxon>Streptosporangiales</taxon>
        <taxon>Nocardiopsidaceae</taxon>
        <taxon>Haloactinospora</taxon>
    </lineage>
</organism>